<protein>
    <submittedName>
        <fullName evidence="1">Uncharacterized protein</fullName>
    </submittedName>
</protein>
<dbReference type="GO" id="GO:0008374">
    <property type="term" value="F:O-acyltransferase activity"/>
    <property type="evidence" value="ECO:0007669"/>
    <property type="project" value="InterPro"/>
</dbReference>
<dbReference type="OMA" id="IQQPLAW"/>
<sequence>MGRLVEALEKVGYRDGETLFGAPYDFRQAPAAPGKPCRAFSRFRRQLRALVEHASRTNGDQPVVLVSHSQGGYFALEFINRSPMAWRRRHVKHFVMASTGAGGFVLGLQSLVSGVSDASPMGLAGRSLACKFTSLPSPKVFDRDTPLVVTRDKNYRSS</sequence>
<evidence type="ECO:0000313" key="2">
    <source>
        <dbReference type="Proteomes" id="UP000008022"/>
    </source>
</evidence>
<dbReference type="Gene3D" id="3.40.50.1820">
    <property type="entry name" value="alpha/beta hydrolase"/>
    <property type="match status" value="1"/>
</dbReference>
<dbReference type="STRING" id="4529.A0A0E0QWN7"/>
<reference evidence="1" key="2">
    <citation type="submission" date="2015-06" db="UniProtKB">
        <authorList>
            <consortium name="EnsemblPlants"/>
        </authorList>
    </citation>
    <scope>IDENTIFICATION</scope>
</reference>
<dbReference type="eggNOG" id="KOG2369">
    <property type="taxonomic scope" value="Eukaryota"/>
</dbReference>
<dbReference type="HOGENOM" id="CLU_1672144_0_0_1"/>
<dbReference type="PANTHER" id="PTHR11440">
    <property type="entry name" value="LECITHIN-CHOLESTEROL ACYLTRANSFERASE-RELATED"/>
    <property type="match status" value="1"/>
</dbReference>
<dbReference type="GO" id="GO:0006629">
    <property type="term" value="P:lipid metabolic process"/>
    <property type="evidence" value="ECO:0007669"/>
    <property type="project" value="InterPro"/>
</dbReference>
<keyword evidence="2" id="KW-1185">Reference proteome</keyword>
<name>A0A0E0QWN7_ORYRU</name>
<dbReference type="Proteomes" id="UP000008022">
    <property type="component" value="Unassembled WGS sequence"/>
</dbReference>
<dbReference type="Gramene" id="ORUFI10G03610.1">
    <property type="protein sequence ID" value="ORUFI10G03610.1"/>
    <property type="gene ID" value="ORUFI10G03610"/>
</dbReference>
<reference evidence="2" key="1">
    <citation type="submission" date="2013-06" db="EMBL/GenBank/DDBJ databases">
        <authorList>
            <person name="Zhao Q."/>
        </authorList>
    </citation>
    <scope>NUCLEOTIDE SEQUENCE</scope>
    <source>
        <strain evidence="2">cv. W1943</strain>
    </source>
</reference>
<dbReference type="AlphaFoldDB" id="A0A0E0QWN7"/>
<dbReference type="InterPro" id="IPR003386">
    <property type="entry name" value="LACT/PDAT_acylTrfase"/>
</dbReference>
<proteinExistence type="predicted"/>
<evidence type="ECO:0000313" key="1">
    <source>
        <dbReference type="EnsemblPlants" id="ORUFI10G03610.1"/>
    </source>
</evidence>
<dbReference type="InterPro" id="IPR029058">
    <property type="entry name" value="AB_hydrolase_fold"/>
</dbReference>
<accession>A0A0E0QWN7</accession>
<dbReference type="EnsemblPlants" id="ORUFI10G03610.1">
    <property type="protein sequence ID" value="ORUFI10G03610.1"/>
    <property type="gene ID" value="ORUFI10G03610"/>
</dbReference>
<organism evidence="1 2">
    <name type="scientific">Oryza rufipogon</name>
    <name type="common">Brownbeard rice</name>
    <name type="synonym">Asian wild rice</name>
    <dbReference type="NCBI Taxonomy" id="4529"/>
    <lineage>
        <taxon>Eukaryota</taxon>
        <taxon>Viridiplantae</taxon>
        <taxon>Streptophyta</taxon>
        <taxon>Embryophyta</taxon>
        <taxon>Tracheophyta</taxon>
        <taxon>Spermatophyta</taxon>
        <taxon>Magnoliopsida</taxon>
        <taxon>Liliopsida</taxon>
        <taxon>Poales</taxon>
        <taxon>Poaceae</taxon>
        <taxon>BOP clade</taxon>
        <taxon>Oryzoideae</taxon>
        <taxon>Oryzeae</taxon>
        <taxon>Oryzinae</taxon>
        <taxon>Oryza</taxon>
    </lineage>
</organism>
<dbReference type="SUPFAM" id="SSF53474">
    <property type="entry name" value="alpha/beta-Hydrolases"/>
    <property type="match status" value="1"/>
</dbReference>
<dbReference type="Pfam" id="PF02450">
    <property type="entry name" value="LCAT"/>
    <property type="match status" value="1"/>
</dbReference>